<name>A0A2N5TSW6_9BASI</name>
<evidence type="ECO:0000313" key="3">
    <source>
        <dbReference type="Proteomes" id="UP000235392"/>
    </source>
</evidence>
<proteinExistence type="predicted"/>
<dbReference type="AlphaFoldDB" id="A0A2N5TSW6"/>
<sequence>MSRNTDGVPPAHQTMCRDIPTEDLATGTKLEGIKNYVNIMGPPPRDQVYLLHNEGHYTKRPKSEIELKHYGRKTLVVDPDGKVLYTKSPTCPSCCVTDAYAAS</sequence>
<organism evidence="2 3">
    <name type="scientific">Puccinia coronata f. sp. avenae</name>
    <dbReference type="NCBI Taxonomy" id="200324"/>
    <lineage>
        <taxon>Eukaryota</taxon>
        <taxon>Fungi</taxon>
        <taxon>Dikarya</taxon>
        <taxon>Basidiomycota</taxon>
        <taxon>Pucciniomycotina</taxon>
        <taxon>Pucciniomycetes</taxon>
        <taxon>Pucciniales</taxon>
        <taxon>Pucciniaceae</taxon>
        <taxon>Puccinia</taxon>
    </lineage>
</organism>
<evidence type="ECO:0000256" key="1">
    <source>
        <dbReference type="SAM" id="MobiDB-lite"/>
    </source>
</evidence>
<gene>
    <name evidence="2" type="ORF">PCASD_20666</name>
</gene>
<dbReference type="EMBL" id="PGCI01000360">
    <property type="protein sequence ID" value="PLW28590.1"/>
    <property type="molecule type" value="Genomic_DNA"/>
</dbReference>
<comment type="caution">
    <text evidence="2">The sequence shown here is derived from an EMBL/GenBank/DDBJ whole genome shotgun (WGS) entry which is preliminary data.</text>
</comment>
<reference evidence="2 3" key="1">
    <citation type="submission" date="2017-11" db="EMBL/GenBank/DDBJ databases">
        <title>De novo assembly and phasing of dikaryotic genomes from two isolates of Puccinia coronata f. sp. avenae, the causal agent of oat crown rust.</title>
        <authorList>
            <person name="Miller M.E."/>
            <person name="Zhang Y."/>
            <person name="Omidvar V."/>
            <person name="Sperschneider J."/>
            <person name="Schwessinger B."/>
            <person name="Raley C."/>
            <person name="Palmer J.M."/>
            <person name="Garnica D."/>
            <person name="Upadhyaya N."/>
            <person name="Rathjen J."/>
            <person name="Taylor J.M."/>
            <person name="Park R.F."/>
            <person name="Dodds P.N."/>
            <person name="Hirsch C.D."/>
            <person name="Kianian S.F."/>
            <person name="Figueroa M."/>
        </authorList>
    </citation>
    <scope>NUCLEOTIDE SEQUENCE [LARGE SCALE GENOMIC DNA]</scope>
    <source>
        <strain evidence="2">12SD80</strain>
    </source>
</reference>
<dbReference type="Proteomes" id="UP000235392">
    <property type="component" value="Unassembled WGS sequence"/>
</dbReference>
<evidence type="ECO:0000313" key="2">
    <source>
        <dbReference type="EMBL" id="PLW28590.1"/>
    </source>
</evidence>
<protein>
    <submittedName>
        <fullName evidence="2">Uncharacterized protein</fullName>
    </submittedName>
</protein>
<feature type="region of interest" description="Disordered" evidence="1">
    <location>
        <begin position="1"/>
        <end position="20"/>
    </location>
</feature>
<accession>A0A2N5TSW6</accession>